<accession>A0A0E0DWX8</accession>
<organism evidence="2">
    <name type="scientific">Oryza meridionalis</name>
    <dbReference type="NCBI Taxonomy" id="40149"/>
    <lineage>
        <taxon>Eukaryota</taxon>
        <taxon>Viridiplantae</taxon>
        <taxon>Streptophyta</taxon>
        <taxon>Embryophyta</taxon>
        <taxon>Tracheophyta</taxon>
        <taxon>Spermatophyta</taxon>
        <taxon>Magnoliopsida</taxon>
        <taxon>Liliopsida</taxon>
        <taxon>Poales</taxon>
        <taxon>Poaceae</taxon>
        <taxon>BOP clade</taxon>
        <taxon>Oryzoideae</taxon>
        <taxon>Oryzeae</taxon>
        <taxon>Oryzinae</taxon>
        <taxon>Oryza</taxon>
    </lineage>
</organism>
<keyword evidence="3" id="KW-1185">Reference proteome</keyword>
<dbReference type="Proteomes" id="UP000008021">
    <property type="component" value="Chromosome 6"/>
</dbReference>
<dbReference type="EnsemblPlants" id="OMERI06G03660.1">
    <property type="protein sequence ID" value="OMERI06G03660.1"/>
    <property type="gene ID" value="OMERI06G03660"/>
</dbReference>
<evidence type="ECO:0000313" key="3">
    <source>
        <dbReference type="Proteomes" id="UP000008021"/>
    </source>
</evidence>
<evidence type="ECO:0000256" key="1">
    <source>
        <dbReference type="SAM" id="Phobius"/>
    </source>
</evidence>
<feature type="transmembrane region" description="Helical" evidence="1">
    <location>
        <begin position="134"/>
        <end position="156"/>
    </location>
</feature>
<reference evidence="2" key="1">
    <citation type="submission" date="2015-04" db="UniProtKB">
        <authorList>
            <consortium name="EnsemblPlants"/>
        </authorList>
    </citation>
    <scope>IDENTIFICATION</scope>
</reference>
<feature type="transmembrane region" description="Helical" evidence="1">
    <location>
        <begin position="93"/>
        <end position="113"/>
    </location>
</feature>
<dbReference type="HOGENOM" id="CLU_115601_0_0_1"/>
<reference evidence="2" key="2">
    <citation type="submission" date="2018-05" db="EMBL/GenBank/DDBJ databases">
        <title>OmerRS3 (Oryza meridionalis Reference Sequence Version 3).</title>
        <authorList>
            <person name="Zhang J."/>
            <person name="Kudrna D."/>
            <person name="Lee S."/>
            <person name="Talag J."/>
            <person name="Welchert J."/>
            <person name="Wing R.A."/>
        </authorList>
    </citation>
    <scope>NUCLEOTIDE SEQUENCE [LARGE SCALE GENOMIC DNA]</scope>
    <source>
        <strain evidence="2">cv. OR44</strain>
    </source>
</reference>
<dbReference type="AlphaFoldDB" id="A0A0E0DWX8"/>
<keyword evidence="1" id="KW-1133">Transmembrane helix</keyword>
<protein>
    <submittedName>
        <fullName evidence="2">Uncharacterized protein</fullName>
    </submittedName>
</protein>
<keyword evidence="1" id="KW-0472">Membrane</keyword>
<proteinExistence type="predicted"/>
<keyword evidence="1" id="KW-0812">Transmembrane</keyword>
<evidence type="ECO:0000313" key="2">
    <source>
        <dbReference type="EnsemblPlants" id="OMERI06G03660.1"/>
    </source>
</evidence>
<dbReference type="Gramene" id="OMERI06G03660.1">
    <property type="protein sequence ID" value="OMERI06G03660.1"/>
    <property type="gene ID" value="OMERI06G03660"/>
</dbReference>
<sequence>MSTTSSSNVVDGEIEAVFAAGAMPPEWRQRLMASGLNGNDVNVIAASIVNTHPIILRTTWSSTENMAFIALGVMGGLFLCLVAVVVFRETMGLTVTLLAVGVFYVAMALVAVSDECKRRRATAIREVARTVLRHYLLSPLFGLFGTLLMFALAIVYRGTKGLMLTLLAWGLVILVEASVLAVIDACKRSGGPG</sequence>
<name>A0A0E0DWX8_9ORYZ</name>
<feature type="transmembrane region" description="Helical" evidence="1">
    <location>
        <begin position="66"/>
        <end position="87"/>
    </location>
</feature>
<feature type="transmembrane region" description="Helical" evidence="1">
    <location>
        <begin position="162"/>
        <end position="183"/>
    </location>
</feature>